<dbReference type="InterPro" id="IPR042099">
    <property type="entry name" value="ANL_N_sf"/>
</dbReference>
<dbReference type="PROSITE" id="PS00455">
    <property type="entry name" value="AMP_BINDING"/>
    <property type="match status" value="1"/>
</dbReference>
<reference evidence="2 3" key="1">
    <citation type="submission" date="2018-08" db="EMBL/GenBank/DDBJ databases">
        <title>Genomic Encyclopedia of Archaeal and Bacterial Type Strains, Phase II (KMG-II): from individual species to whole genera.</title>
        <authorList>
            <person name="Goeker M."/>
        </authorList>
    </citation>
    <scope>NUCLEOTIDE SEQUENCE [LARGE SCALE GENOMIC DNA]</scope>
    <source>
        <strain evidence="2 3">DSM 45791</strain>
    </source>
</reference>
<sequence length="547" mass="60259">MTDGYITLGGRWHKLMRRAFAGRGLWIGEIFHNAARRHGSTTVELDRPLACVSDDRLVLTVADLAEIVDELAARLWAAGVRPGDRLAIHKTDNFDIALLACAAARIGGVPAMLSPALDGDVVGKLLIRIDQPWLITDAETLDGKLADERVTEKSRGVLLSSGGPRPGTVSLAAHAGAATPAPVRQGLRAPMLVTHSSGTTGVPKLAVHCPEGLWHRVAPQKIIAWPIRGRDKAFLSMTLVHTRFYMALEMFLSRGNPMVIAVDPDPASIGPLLVKTRPGFLETHPNTFVDWEVLADAPGSPLGGVRYFHAAFDAIHPRTMANMLNASKRRNPLFFRFYGQSEIGPVSGHWYTRRSAPKAAGQCVGFRLFGFISMRVVDDAGRPQRPGGHGHIEVRGPSEILTYLGEEDRYAREVHDGWWRMGDMGYLDRLGRLYLLDREVDQIESLPSNLEVEDVLMSRLHELREVVVVADGEGRPVPVIATRDERPLPADRWADAVRDMPAMAPVVHAPYQQLPYTATRKIRRSELSRRLAAGLIDDLSRTVGSHE</sequence>
<accession>A0A3E0HLU8</accession>
<comment type="caution">
    <text evidence="2">The sequence shown here is derived from an EMBL/GenBank/DDBJ whole genome shotgun (WGS) entry which is preliminary data.</text>
</comment>
<dbReference type="PANTHER" id="PTHR43767">
    <property type="entry name" value="LONG-CHAIN-FATTY-ACID--COA LIGASE"/>
    <property type="match status" value="1"/>
</dbReference>
<evidence type="ECO:0000259" key="1">
    <source>
        <dbReference type="Pfam" id="PF00501"/>
    </source>
</evidence>
<feature type="domain" description="AMP-dependent synthetase/ligase" evidence="1">
    <location>
        <begin position="52"/>
        <end position="404"/>
    </location>
</feature>
<dbReference type="InterPro" id="IPR050237">
    <property type="entry name" value="ATP-dep_AMP-bd_enzyme"/>
</dbReference>
<dbReference type="PANTHER" id="PTHR43767:SF1">
    <property type="entry name" value="NONRIBOSOMAL PEPTIDE SYNTHASE PES1 (EUROFUNG)-RELATED"/>
    <property type="match status" value="1"/>
</dbReference>
<dbReference type="Gene3D" id="3.40.50.12780">
    <property type="entry name" value="N-terminal domain of ligase-like"/>
    <property type="match status" value="1"/>
</dbReference>
<dbReference type="Pfam" id="PF00501">
    <property type="entry name" value="AMP-binding"/>
    <property type="match status" value="1"/>
</dbReference>
<name>A0A3E0HLU8_9PSEU</name>
<dbReference type="RefSeq" id="WP_211353112.1">
    <property type="nucleotide sequence ID" value="NZ_CP144375.1"/>
</dbReference>
<organism evidence="2 3">
    <name type="scientific">Kutzneria buriramensis</name>
    <dbReference type="NCBI Taxonomy" id="1045776"/>
    <lineage>
        <taxon>Bacteria</taxon>
        <taxon>Bacillati</taxon>
        <taxon>Actinomycetota</taxon>
        <taxon>Actinomycetes</taxon>
        <taxon>Pseudonocardiales</taxon>
        <taxon>Pseudonocardiaceae</taxon>
        <taxon>Kutzneria</taxon>
    </lineage>
</organism>
<dbReference type="InterPro" id="IPR000873">
    <property type="entry name" value="AMP-dep_synth/lig_dom"/>
</dbReference>
<proteinExistence type="predicted"/>
<dbReference type="SUPFAM" id="SSF56801">
    <property type="entry name" value="Acetyl-CoA synthetase-like"/>
    <property type="match status" value="1"/>
</dbReference>
<dbReference type="EMBL" id="QUNO01000006">
    <property type="protein sequence ID" value="REH47186.1"/>
    <property type="molecule type" value="Genomic_DNA"/>
</dbReference>
<protein>
    <submittedName>
        <fullName evidence="2">Long-chain acyl-CoA synthetase</fullName>
    </submittedName>
</protein>
<evidence type="ECO:0000313" key="2">
    <source>
        <dbReference type="EMBL" id="REH47186.1"/>
    </source>
</evidence>
<keyword evidence="3" id="KW-1185">Reference proteome</keyword>
<evidence type="ECO:0000313" key="3">
    <source>
        <dbReference type="Proteomes" id="UP000256269"/>
    </source>
</evidence>
<dbReference type="Proteomes" id="UP000256269">
    <property type="component" value="Unassembled WGS sequence"/>
</dbReference>
<dbReference type="AlphaFoldDB" id="A0A3E0HLU8"/>
<gene>
    <name evidence="2" type="ORF">BCF44_106351</name>
</gene>
<dbReference type="InterPro" id="IPR020845">
    <property type="entry name" value="AMP-binding_CS"/>
</dbReference>